<keyword evidence="9" id="KW-1185">Reference proteome</keyword>
<evidence type="ECO:0000256" key="6">
    <source>
        <dbReference type="ARBA" id="ARBA00022837"/>
    </source>
</evidence>
<dbReference type="RefSeq" id="WP_338394523.1">
    <property type="nucleotide sequence ID" value="NZ_AP025314.1"/>
</dbReference>
<reference evidence="8 9" key="1">
    <citation type="submission" date="2021-12" db="EMBL/GenBank/DDBJ databases">
        <title>Genome sequencing of bacteria with rrn-lacking chromosome and rrn-plasmid.</title>
        <authorList>
            <person name="Anda M."/>
            <person name="Iwasaki W."/>
        </authorList>
    </citation>
    <scope>NUCLEOTIDE SEQUENCE [LARGE SCALE GENOMIC DNA]</scope>
    <source>
        <strain evidence="8 9">DSM 100852</strain>
    </source>
</reference>
<dbReference type="Proteomes" id="UP001348817">
    <property type="component" value="Chromosome"/>
</dbReference>
<dbReference type="InterPro" id="IPR050738">
    <property type="entry name" value="Sulfatase"/>
</dbReference>
<protein>
    <submittedName>
        <fullName evidence="8">Sulfatase</fullName>
    </submittedName>
</protein>
<feature type="domain" description="Sulfatase N-terminal" evidence="7">
    <location>
        <begin position="27"/>
        <end position="339"/>
    </location>
</feature>
<dbReference type="KEGG" id="fax:FUAX_17440"/>
<dbReference type="Gene3D" id="3.30.1120.10">
    <property type="match status" value="1"/>
</dbReference>
<keyword evidence="5" id="KW-0378">Hydrolase</keyword>
<evidence type="ECO:0000256" key="4">
    <source>
        <dbReference type="ARBA" id="ARBA00022729"/>
    </source>
</evidence>
<dbReference type="Gene3D" id="3.40.720.10">
    <property type="entry name" value="Alkaline Phosphatase, subunit A"/>
    <property type="match status" value="1"/>
</dbReference>
<evidence type="ECO:0000313" key="9">
    <source>
        <dbReference type="Proteomes" id="UP001348817"/>
    </source>
</evidence>
<dbReference type="InterPro" id="IPR024607">
    <property type="entry name" value="Sulfatase_CS"/>
</dbReference>
<dbReference type="PROSITE" id="PS00523">
    <property type="entry name" value="SULFATASE_1"/>
    <property type="match status" value="1"/>
</dbReference>
<evidence type="ECO:0000256" key="3">
    <source>
        <dbReference type="ARBA" id="ARBA00022723"/>
    </source>
</evidence>
<proteinExistence type="inferred from homology"/>
<name>A0AAU9CN06_9BACT</name>
<dbReference type="EMBL" id="AP025314">
    <property type="protein sequence ID" value="BDD09312.1"/>
    <property type="molecule type" value="Genomic_DNA"/>
</dbReference>
<comment type="cofactor">
    <cofactor evidence="1">
        <name>Ca(2+)</name>
        <dbReference type="ChEBI" id="CHEBI:29108"/>
    </cofactor>
</comment>
<keyword evidence="6" id="KW-0106">Calcium</keyword>
<gene>
    <name evidence="8" type="ORF">FUAX_17440</name>
</gene>
<keyword evidence="3" id="KW-0479">Metal-binding</keyword>
<dbReference type="PROSITE" id="PS51257">
    <property type="entry name" value="PROKAR_LIPOPROTEIN"/>
    <property type="match status" value="1"/>
</dbReference>
<sequence length="464" mass="52834">MKNEMVKIFVALLVLSSCNNQKKYSKPNIVLILADDLGVPQVGCYGTDYYQTPNIDRLAETGTRFTNAYTAASICSPTRASIFTGKYPARLHLTDFIPGRNYKNKPLNIPDWQKWLPTEEVTIAEKLKEAGYNTALFGKWHLSKSKIPPKSLPFNPDRQGFEETFVTYKPAKRSGLPSWQKPEKDAHNVDTLTNRAVDYIQRHKDDPFFLVISHNSIHDPLMEKEASIAKYRNSGKDKEENNPIIAAMVERLDKSVGKVTKTIDNLRLGENTLLIFYSDNGAKHAYARQTPFRKGKGWLYEGGIRVPMIARWNGKIKAESTINDPVSSIDLFPTFMEIAKSENKNITDGISLVNTLTKGEKINRQDLYWHYPHYHGGSGMKPASAIRSGKYKLVEWHENKLLGLDNTYELYDLENDIGEQKNLINSMPKKAEELKLKLDKWKMDVKAQSPTINQNYVTNVTIQD</sequence>
<dbReference type="GO" id="GO:0046872">
    <property type="term" value="F:metal ion binding"/>
    <property type="evidence" value="ECO:0007669"/>
    <property type="project" value="UniProtKB-KW"/>
</dbReference>
<evidence type="ECO:0000256" key="2">
    <source>
        <dbReference type="ARBA" id="ARBA00008779"/>
    </source>
</evidence>
<dbReference type="CDD" id="cd16144">
    <property type="entry name" value="ARS_like"/>
    <property type="match status" value="1"/>
</dbReference>
<evidence type="ECO:0000259" key="7">
    <source>
        <dbReference type="Pfam" id="PF00884"/>
    </source>
</evidence>
<evidence type="ECO:0000256" key="5">
    <source>
        <dbReference type="ARBA" id="ARBA00022801"/>
    </source>
</evidence>
<dbReference type="AlphaFoldDB" id="A0AAU9CN06"/>
<accession>A0AAU9CN06</accession>
<comment type="similarity">
    <text evidence="2">Belongs to the sulfatase family.</text>
</comment>
<dbReference type="InterPro" id="IPR000917">
    <property type="entry name" value="Sulfatase_N"/>
</dbReference>
<organism evidence="8 9">
    <name type="scientific">Fulvitalea axinellae</name>
    <dbReference type="NCBI Taxonomy" id="1182444"/>
    <lineage>
        <taxon>Bacteria</taxon>
        <taxon>Pseudomonadati</taxon>
        <taxon>Bacteroidota</taxon>
        <taxon>Cytophagia</taxon>
        <taxon>Cytophagales</taxon>
        <taxon>Persicobacteraceae</taxon>
        <taxon>Fulvitalea</taxon>
    </lineage>
</organism>
<evidence type="ECO:0000256" key="1">
    <source>
        <dbReference type="ARBA" id="ARBA00001913"/>
    </source>
</evidence>
<evidence type="ECO:0000313" key="8">
    <source>
        <dbReference type="EMBL" id="BDD09312.1"/>
    </source>
</evidence>
<dbReference type="GO" id="GO:0004065">
    <property type="term" value="F:arylsulfatase activity"/>
    <property type="evidence" value="ECO:0007669"/>
    <property type="project" value="TreeGrafter"/>
</dbReference>
<dbReference type="InterPro" id="IPR017850">
    <property type="entry name" value="Alkaline_phosphatase_core_sf"/>
</dbReference>
<dbReference type="Pfam" id="PF00884">
    <property type="entry name" value="Sulfatase"/>
    <property type="match status" value="1"/>
</dbReference>
<keyword evidence="4" id="KW-0732">Signal</keyword>
<dbReference type="PANTHER" id="PTHR42693">
    <property type="entry name" value="ARYLSULFATASE FAMILY MEMBER"/>
    <property type="match status" value="1"/>
</dbReference>
<dbReference type="PANTHER" id="PTHR42693:SF42">
    <property type="entry name" value="ARYLSULFATASE G"/>
    <property type="match status" value="1"/>
</dbReference>
<dbReference type="SUPFAM" id="SSF53649">
    <property type="entry name" value="Alkaline phosphatase-like"/>
    <property type="match status" value="1"/>
</dbReference>